<name>A0A285X074_9FLAO</name>
<protein>
    <recommendedName>
        <fullName evidence="3">DUF5666 domain-containing protein</fullName>
    </recommendedName>
</protein>
<keyword evidence="2" id="KW-1185">Reference proteome</keyword>
<evidence type="ECO:0008006" key="3">
    <source>
        <dbReference type="Google" id="ProtNLM"/>
    </source>
</evidence>
<evidence type="ECO:0000313" key="2">
    <source>
        <dbReference type="Proteomes" id="UP000219193"/>
    </source>
</evidence>
<organism evidence="1 2">
    <name type="scientific">Salinimicrobium sediminis</name>
    <dbReference type="NCBI Taxonomy" id="1343891"/>
    <lineage>
        <taxon>Bacteria</taxon>
        <taxon>Pseudomonadati</taxon>
        <taxon>Bacteroidota</taxon>
        <taxon>Flavobacteriia</taxon>
        <taxon>Flavobacteriales</taxon>
        <taxon>Flavobacteriaceae</taxon>
        <taxon>Salinimicrobium</taxon>
    </lineage>
</organism>
<dbReference type="PROSITE" id="PS51257">
    <property type="entry name" value="PROKAR_LIPOPROTEIN"/>
    <property type="match status" value="1"/>
</dbReference>
<dbReference type="AlphaFoldDB" id="A0A285X074"/>
<dbReference type="Proteomes" id="UP000219193">
    <property type="component" value="Unassembled WGS sequence"/>
</dbReference>
<dbReference type="OrthoDB" id="839085at2"/>
<dbReference type="RefSeq" id="WP_143544386.1">
    <property type="nucleotide sequence ID" value="NZ_OCMF01000001.1"/>
</dbReference>
<dbReference type="EMBL" id="OCMF01000001">
    <property type="protein sequence ID" value="SOC78737.1"/>
    <property type="molecule type" value="Genomic_DNA"/>
</dbReference>
<sequence>MKRSIMILAVSSMIFSTAISCKNAEENNSETIEMTGEATMNEMDDSMSEVDTTMSSDKELEDTDLVESGTYTGTALVVDAEQNEVYVQLNDTTTIELYFSNETQIMRDGQTVAFDALQKGQKIEVEVERSGESLKPLKVSIMGNS</sequence>
<gene>
    <name evidence="1" type="ORF">SAMN06296241_0252</name>
</gene>
<proteinExistence type="predicted"/>
<evidence type="ECO:0000313" key="1">
    <source>
        <dbReference type="EMBL" id="SOC78737.1"/>
    </source>
</evidence>
<reference evidence="2" key="1">
    <citation type="submission" date="2017-09" db="EMBL/GenBank/DDBJ databases">
        <authorList>
            <person name="Varghese N."/>
            <person name="Submissions S."/>
        </authorList>
    </citation>
    <scope>NUCLEOTIDE SEQUENCE [LARGE SCALE GENOMIC DNA]</scope>
    <source>
        <strain evidence="2">CGMCC 1.12641</strain>
    </source>
</reference>
<accession>A0A285X074</accession>